<dbReference type="EMBL" id="FMVF01000002">
    <property type="protein sequence ID" value="SCX79821.1"/>
    <property type="molecule type" value="Genomic_DNA"/>
</dbReference>
<dbReference type="STRING" id="490189.SAMN02927903_00100"/>
<organism evidence="1 2">
    <name type="scientific">Flavobacterium caeni</name>
    <dbReference type="NCBI Taxonomy" id="490189"/>
    <lineage>
        <taxon>Bacteria</taxon>
        <taxon>Pseudomonadati</taxon>
        <taxon>Bacteroidota</taxon>
        <taxon>Flavobacteriia</taxon>
        <taxon>Flavobacteriales</taxon>
        <taxon>Flavobacteriaceae</taxon>
        <taxon>Flavobacterium</taxon>
    </lineage>
</organism>
<dbReference type="Pfam" id="PF00756">
    <property type="entry name" value="Esterase"/>
    <property type="match status" value="1"/>
</dbReference>
<name>A0A1G5APL6_9FLAO</name>
<dbReference type="InterPro" id="IPR050583">
    <property type="entry name" value="Mycobacterial_A85_antigen"/>
</dbReference>
<dbReference type="PANTHER" id="PTHR48098:SF6">
    <property type="entry name" value="FERRI-BACILLIBACTIN ESTERASE BESA"/>
    <property type="match status" value="1"/>
</dbReference>
<keyword evidence="2" id="KW-1185">Reference proteome</keyword>
<reference evidence="1 2" key="1">
    <citation type="submission" date="2016-10" db="EMBL/GenBank/DDBJ databases">
        <authorList>
            <person name="de Groot N.N."/>
        </authorList>
    </citation>
    <scope>NUCLEOTIDE SEQUENCE [LARGE SCALE GENOMIC DNA]</scope>
    <source>
        <strain evidence="1 2">CGMCC 1.7031</strain>
    </source>
</reference>
<evidence type="ECO:0000313" key="2">
    <source>
        <dbReference type="Proteomes" id="UP000199354"/>
    </source>
</evidence>
<gene>
    <name evidence="1" type="ORF">SAMN02927903_00100</name>
</gene>
<dbReference type="Proteomes" id="UP000199354">
    <property type="component" value="Unassembled WGS sequence"/>
</dbReference>
<sequence length="290" mass="33015">MAMQAQDIKVVSGRLERHPEFKSQYVAARDVAVWLPDGYSQKETYDVLYMHDGQALFDANTNWNKQEWRVDDVAGQLIAGKKTRPFIVVAIWNSGATRHSDYFPQKPFESLTQKQKDSLYALGGAQPLFAAKVGSDNYLKFIVKELMPFVEHTYSVKKGKEHTFVAGSSMGGLISMYALCEYPDVFGGAACLSTHWIGTFETKDNPIPKAFQNYLKRNLPSPMTHKIYFDYGDQTLDAVYEPYQKEVDLILMAKGYDARNWTTQKFPGAEHAEHSWAERLDIPLMFLLGR</sequence>
<dbReference type="PANTHER" id="PTHR48098">
    <property type="entry name" value="ENTEROCHELIN ESTERASE-RELATED"/>
    <property type="match status" value="1"/>
</dbReference>
<dbReference type="Gene3D" id="3.40.50.1820">
    <property type="entry name" value="alpha/beta hydrolase"/>
    <property type="match status" value="1"/>
</dbReference>
<proteinExistence type="predicted"/>
<dbReference type="AlphaFoldDB" id="A0A1G5APL6"/>
<protein>
    <submittedName>
        <fullName evidence="1">Putative esterase</fullName>
    </submittedName>
</protein>
<accession>A0A1G5APL6</accession>
<dbReference type="InterPro" id="IPR029058">
    <property type="entry name" value="AB_hydrolase_fold"/>
</dbReference>
<dbReference type="InterPro" id="IPR000801">
    <property type="entry name" value="Esterase-like"/>
</dbReference>
<evidence type="ECO:0000313" key="1">
    <source>
        <dbReference type="EMBL" id="SCX79821.1"/>
    </source>
</evidence>
<dbReference type="SUPFAM" id="SSF53474">
    <property type="entry name" value="alpha/beta-Hydrolases"/>
    <property type="match status" value="1"/>
</dbReference>